<feature type="compositionally biased region" description="Basic and acidic residues" evidence="1">
    <location>
        <begin position="254"/>
        <end position="264"/>
    </location>
</feature>
<proteinExistence type="predicted"/>
<dbReference type="Proteomes" id="UP001231189">
    <property type="component" value="Unassembled WGS sequence"/>
</dbReference>
<protein>
    <recommendedName>
        <fullName evidence="2">Retrotransposon gag domain-containing protein</fullName>
    </recommendedName>
</protein>
<dbReference type="PANTHER" id="PTHR33223">
    <property type="entry name" value="CCHC-TYPE DOMAIN-CONTAINING PROTEIN"/>
    <property type="match status" value="1"/>
</dbReference>
<feature type="region of interest" description="Disordered" evidence="1">
    <location>
        <begin position="282"/>
        <end position="313"/>
    </location>
</feature>
<feature type="compositionally biased region" description="Basic and acidic residues" evidence="1">
    <location>
        <begin position="294"/>
        <end position="309"/>
    </location>
</feature>
<comment type="caution">
    <text evidence="3">The sequence shown here is derived from an EMBL/GenBank/DDBJ whole genome shotgun (WGS) entry which is preliminary data.</text>
</comment>
<dbReference type="PANTHER" id="PTHR33223:SF8">
    <property type="entry name" value="OS04G0172440 PROTEIN"/>
    <property type="match status" value="1"/>
</dbReference>
<evidence type="ECO:0000313" key="3">
    <source>
        <dbReference type="EMBL" id="KAK1663245.1"/>
    </source>
</evidence>
<dbReference type="AlphaFoldDB" id="A0AAD8SSQ1"/>
<dbReference type="InterPro" id="IPR005162">
    <property type="entry name" value="Retrotrans_gag_dom"/>
</dbReference>
<sequence>MERAREQGFPSVCLNFDDLDANRRAHAYRQRTSEPYPQGLKDPRDIEKYDTHIDPTVWIDSYTMAMGIQGYTELLATRYLPLMMDGLNRQWFNTLPPNNIDSWEEARAAFIQHAASAYTHATTIKDLDHSIQGPRESTRWWVQRWQDMWMTSSGISTDTTIYYFRWCCRYEPLGAKLRGHSRDIISMAELFNIAQRYADEDPTVDSDNEYGQQRNRRPHRSDTRRDNYRISTRPSNGKRRADSGNTVFVANTDYRQRDPNKDGKPSTYTTANCFSLKKIEKAHRAKQNNGGNQNKDRKKDQDQSKEDGFGRSIDSLHTFTGVGDCRDKKVLAHAVAVNAVVADVPRQLN</sequence>
<feature type="domain" description="Retrotransposon gag" evidence="2">
    <location>
        <begin position="81"/>
        <end position="153"/>
    </location>
</feature>
<name>A0AAD8SSQ1_LOLMU</name>
<keyword evidence="4" id="KW-1185">Reference proteome</keyword>
<organism evidence="3 4">
    <name type="scientific">Lolium multiflorum</name>
    <name type="common">Italian ryegrass</name>
    <name type="synonym">Lolium perenne subsp. multiflorum</name>
    <dbReference type="NCBI Taxonomy" id="4521"/>
    <lineage>
        <taxon>Eukaryota</taxon>
        <taxon>Viridiplantae</taxon>
        <taxon>Streptophyta</taxon>
        <taxon>Embryophyta</taxon>
        <taxon>Tracheophyta</taxon>
        <taxon>Spermatophyta</taxon>
        <taxon>Magnoliopsida</taxon>
        <taxon>Liliopsida</taxon>
        <taxon>Poales</taxon>
        <taxon>Poaceae</taxon>
        <taxon>BOP clade</taxon>
        <taxon>Pooideae</taxon>
        <taxon>Poodae</taxon>
        <taxon>Poeae</taxon>
        <taxon>Poeae Chloroplast Group 2 (Poeae type)</taxon>
        <taxon>Loliodinae</taxon>
        <taxon>Loliinae</taxon>
        <taxon>Lolium</taxon>
    </lineage>
</organism>
<reference evidence="3" key="1">
    <citation type="submission" date="2023-07" db="EMBL/GenBank/DDBJ databases">
        <title>A chromosome-level genome assembly of Lolium multiflorum.</title>
        <authorList>
            <person name="Chen Y."/>
            <person name="Copetti D."/>
            <person name="Kolliker R."/>
            <person name="Studer B."/>
        </authorList>
    </citation>
    <scope>NUCLEOTIDE SEQUENCE</scope>
    <source>
        <strain evidence="3">02402/16</strain>
        <tissue evidence="3">Leaf</tissue>
    </source>
</reference>
<evidence type="ECO:0000256" key="1">
    <source>
        <dbReference type="SAM" id="MobiDB-lite"/>
    </source>
</evidence>
<feature type="region of interest" description="Disordered" evidence="1">
    <location>
        <begin position="201"/>
        <end position="269"/>
    </location>
</feature>
<dbReference type="EMBL" id="JAUUTY010000003">
    <property type="protein sequence ID" value="KAK1663245.1"/>
    <property type="molecule type" value="Genomic_DNA"/>
</dbReference>
<evidence type="ECO:0000259" key="2">
    <source>
        <dbReference type="Pfam" id="PF03732"/>
    </source>
</evidence>
<gene>
    <name evidence="3" type="ORF">QYE76_051404</name>
</gene>
<dbReference type="Pfam" id="PF03732">
    <property type="entry name" value="Retrotrans_gag"/>
    <property type="match status" value="1"/>
</dbReference>
<evidence type="ECO:0000313" key="4">
    <source>
        <dbReference type="Proteomes" id="UP001231189"/>
    </source>
</evidence>
<accession>A0AAD8SSQ1</accession>